<feature type="region of interest" description="Disordered" evidence="1">
    <location>
        <begin position="70"/>
        <end position="92"/>
    </location>
</feature>
<evidence type="ECO:0000313" key="2">
    <source>
        <dbReference type="EMBL" id="VCX06809.1"/>
    </source>
</evidence>
<comment type="caution">
    <text evidence="2">The sequence shown here is derived from an EMBL/GenBank/DDBJ whole genome shotgun (WGS) entry which is preliminary data.</text>
</comment>
<dbReference type="Proteomes" id="UP000269945">
    <property type="component" value="Unassembled WGS sequence"/>
</dbReference>
<protein>
    <submittedName>
        <fullName evidence="2">Uncharacterized protein</fullName>
    </submittedName>
</protein>
<keyword evidence="3" id="KW-1185">Reference proteome</keyword>
<feature type="non-terminal residue" evidence="2">
    <location>
        <position position="92"/>
    </location>
</feature>
<gene>
    <name evidence="2" type="ORF">BN2614_LOCUS2</name>
</gene>
<reference evidence="2 3" key="1">
    <citation type="submission" date="2018-10" db="EMBL/GenBank/DDBJ databases">
        <authorList>
            <person name="Ekblom R."/>
            <person name="Jareborg N."/>
        </authorList>
    </citation>
    <scope>NUCLEOTIDE SEQUENCE [LARGE SCALE GENOMIC DNA]</scope>
    <source>
        <tissue evidence="2">Muscle</tissue>
    </source>
</reference>
<evidence type="ECO:0000313" key="3">
    <source>
        <dbReference type="Proteomes" id="UP000269945"/>
    </source>
</evidence>
<accession>A0A9X9LZB4</accession>
<dbReference type="AlphaFoldDB" id="A0A9X9LZB4"/>
<organism evidence="2 3">
    <name type="scientific">Gulo gulo</name>
    <name type="common">Wolverine</name>
    <name type="synonym">Gluton</name>
    <dbReference type="NCBI Taxonomy" id="48420"/>
    <lineage>
        <taxon>Eukaryota</taxon>
        <taxon>Metazoa</taxon>
        <taxon>Chordata</taxon>
        <taxon>Craniata</taxon>
        <taxon>Vertebrata</taxon>
        <taxon>Euteleostomi</taxon>
        <taxon>Mammalia</taxon>
        <taxon>Eutheria</taxon>
        <taxon>Laurasiatheria</taxon>
        <taxon>Carnivora</taxon>
        <taxon>Caniformia</taxon>
        <taxon>Musteloidea</taxon>
        <taxon>Mustelidae</taxon>
        <taxon>Guloninae</taxon>
        <taxon>Gulo</taxon>
    </lineage>
</organism>
<sequence>MGSCVPRSLRIKLHVHTYFRVITTEFLVKPCARYIMRRALRALFLCTGGIVHTLQMKTLRFTRVKKPAEDARLIQRQTQGTGTAPPPKTTPP</sequence>
<dbReference type="EMBL" id="CYRY02031727">
    <property type="protein sequence ID" value="VCX06809.1"/>
    <property type="molecule type" value="Genomic_DNA"/>
</dbReference>
<proteinExistence type="predicted"/>
<evidence type="ECO:0000256" key="1">
    <source>
        <dbReference type="SAM" id="MobiDB-lite"/>
    </source>
</evidence>
<name>A0A9X9LZB4_GULGU</name>